<dbReference type="SMART" id="SM00220">
    <property type="entry name" value="S_TKc"/>
    <property type="match status" value="1"/>
</dbReference>
<gene>
    <name evidence="8" type="ORF">RMAR1173_LOCUS10686</name>
</gene>
<evidence type="ECO:0000259" key="7">
    <source>
        <dbReference type="PROSITE" id="PS50011"/>
    </source>
</evidence>
<dbReference type="AlphaFoldDB" id="A0A7S2WI28"/>
<dbReference type="GO" id="GO:0004691">
    <property type="term" value="F:cAMP-dependent protein kinase activity"/>
    <property type="evidence" value="ECO:0007669"/>
    <property type="project" value="TreeGrafter"/>
</dbReference>
<dbReference type="CDD" id="cd05123">
    <property type="entry name" value="STKc_AGC"/>
    <property type="match status" value="1"/>
</dbReference>
<dbReference type="PROSITE" id="PS50011">
    <property type="entry name" value="PROTEIN_KINASE_DOM"/>
    <property type="match status" value="1"/>
</dbReference>
<dbReference type="Pfam" id="PF00069">
    <property type="entry name" value="Pkinase"/>
    <property type="match status" value="1"/>
</dbReference>
<dbReference type="Gene3D" id="1.10.510.10">
    <property type="entry name" value="Transferase(Phosphotransferase) domain 1"/>
    <property type="match status" value="1"/>
</dbReference>
<evidence type="ECO:0000256" key="1">
    <source>
        <dbReference type="ARBA" id="ARBA00022527"/>
    </source>
</evidence>
<protein>
    <recommendedName>
        <fullName evidence="7">Protein kinase domain-containing protein</fullName>
    </recommendedName>
</protein>
<dbReference type="InterPro" id="IPR045270">
    <property type="entry name" value="STKc_AGC"/>
</dbReference>
<organism evidence="8">
    <name type="scientific">Rhizochromulina marina</name>
    <dbReference type="NCBI Taxonomy" id="1034831"/>
    <lineage>
        <taxon>Eukaryota</taxon>
        <taxon>Sar</taxon>
        <taxon>Stramenopiles</taxon>
        <taxon>Ochrophyta</taxon>
        <taxon>Dictyochophyceae</taxon>
        <taxon>Rhizochromulinales</taxon>
        <taxon>Rhizochromulina</taxon>
    </lineage>
</organism>
<dbReference type="InterPro" id="IPR011009">
    <property type="entry name" value="Kinase-like_dom_sf"/>
</dbReference>
<feature type="compositionally biased region" description="Basic residues" evidence="6">
    <location>
        <begin position="1"/>
        <end position="11"/>
    </location>
</feature>
<keyword evidence="2" id="KW-0808">Transferase</keyword>
<evidence type="ECO:0000256" key="2">
    <source>
        <dbReference type="ARBA" id="ARBA00022679"/>
    </source>
</evidence>
<dbReference type="EMBL" id="HBHJ01016066">
    <property type="protein sequence ID" value="CAD9688221.1"/>
    <property type="molecule type" value="Transcribed_RNA"/>
</dbReference>
<evidence type="ECO:0000256" key="5">
    <source>
        <dbReference type="ARBA" id="ARBA00022840"/>
    </source>
</evidence>
<dbReference type="PANTHER" id="PTHR24353:SF37">
    <property type="entry name" value="CAMP-DEPENDENT PROTEIN KINASE CATALYTIC SUBUNIT PRKX"/>
    <property type="match status" value="1"/>
</dbReference>
<dbReference type="GO" id="GO:0005952">
    <property type="term" value="C:cAMP-dependent protein kinase complex"/>
    <property type="evidence" value="ECO:0007669"/>
    <property type="project" value="TreeGrafter"/>
</dbReference>
<proteinExistence type="predicted"/>
<feature type="compositionally biased region" description="Basic and acidic residues" evidence="6">
    <location>
        <begin position="175"/>
        <end position="192"/>
    </location>
</feature>
<sequence>MMFRRLSRRRMGSSTVGVEEEDHESAGTMVAAPQSSTSILPPPAPTGESGSRPVPSGAAAASTTSTEDSVSWLSASLSAATSRPDSSSVPPSTLGSHCPPLVPEPIREEEERTHAPEASRFGDDPMEVEPQPPPHYTEVSSERALPTLGWGEDSHLREEAAAGRGGHTASYHLPPHVEEAPRSSSRSRHEEPSMPAASTASSNGIGGAEGGTSLGFSGWKISRHPEIQIRHLKSICALGKGQFGVVQRVLWDRGDAEPDPRTLQTFGQRRPEFALKIISRVRCRTELHARMLFSERDTMATLSHPFHVKLINTYKTSHKLFILMEYISGKEFAFYISDFGLAQPEACVFYAGNILLALEHMHRHKIIHRDIKPRNMLVGHDGYLKLCDYGFSRVLDLGERTSTMVGTFAYMSPEVCQKTSSYHHSADLWAWGICIFEMCFGYTPFEPALMNGVYREATTQNIVHMNLEFPEHLEQLPGTRELLSRLLHKHTSHRLGEQLEYGEIKMHPFFTELDWRGLEDKQLAAPLRHHQQET</sequence>
<keyword evidence="4" id="KW-0418">Kinase</keyword>
<keyword evidence="1" id="KW-0723">Serine/threonine-protein kinase</keyword>
<dbReference type="Gene3D" id="3.30.200.20">
    <property type="entry name" value="Phosphorylase Kinase, domain 1"/>
    <property type="match status" value="1"/>
</dbReference>
<reference evidence="8" key="1">
    <citation type="submission" date="2021-01" db="EMBL/GenBank/DDBJ databases">
        <authorList>
            <person name="Corre E."/>
            <person name="Pelletier E."/>
            <person name="Niang G."/>
            <person name="Scheremetjew M."/>
            <person name="Finn R."/>
            <person name="Kale V."/>
            <person name="Holt S."/>
            <person name="Cochrane G."/>
            <person name="Meng A."/>
            <person name="Brown T."/>
            <person name="Cohen L."/>
        </authorList>
    </citation>
    <scope>NUCLEOTIDE SEQUENCE</scope>
    <source>
        <strain evidence="8">CCMP1243</strain>
    </source>
</reference>
<dbReference type="PROSITE" id="PS00108">
    <property type="entry name" value="PROTEIN_KINASE_ST"/>
    <property type="match status" value="1"/>
</dbReference>
<dbReference type="PANTHER" id="PTHR24353">
    <property type="entry name" value="CYCLIC NUCLEOTIDE-DEPENDENT PROTEIN KINASE"/>
    <property type="match status" value="1"/>
</dbReference>
<evidence type="ECO:0000256" key="3">
    <source>
        <dbReference type="ARBA" id="ARBA00022741"/>
    </source>
</evidence>
<name>A0A7S2WI28_9STRA</name>
<keyword evidence="5" id="KW-0067">ATP-binding</keyword>
<feature type="compositionally biased region" description="Basic and acidic residues" evidence="6">
    <location>
        <begin position="105"/>
        <end position="123"/>
    </location>
</feature>
<evidence type="ECO:0000256" key="4">
    <source>
        <dbReference type="ARBA" id="ARBA00022777"/>
    </source>
</evidence>
<evidence type="ECO:0000256" key="6">
    <source>
        <dbReference type="SAM" id="MobiDB-lite"/>
    </source>
</evidence>
<feature type="region of interest" description="Disordered" evidence="6">
    <location>
        <begin position="159"/>
        <end position="209"/>
    </location>
</feature>
<feature type="region of interest" description="Disordered" evidence="6">
    <location>
        <begin position="1"/>
        <end position="143"/>
    </location>
</feature>
<feature type="compositionally biased region" description="Polar residues" evidence="6">
    <location>
        <begin position="83"/>
        <end position="95"/>
    </location>
</feature>
<feature type="compositionally biased region" description="Low complexity" evidence="6">
    <location>
        <begin position="56"/>
        <end position="82"/>
    </location>
</feature>
<dbReference type="SUPFAM" id="SSF56112">
    <property type="entry name" value="Protein kinase-like (PK-like)"/>
    <property type="match status" value="1"/>
</dbReference>
<accession>A0A7S2WI28</accession>
<dbReference type="GO" id="GO:0005524">
    <property type="term" value="F:ATP binding"/>
    <property type="evidence" value="ECO:0007669"/>
    <property type="project" value="UniProtKB-KW"/>
</dbReference>
<dbReference type="InterPro" id="IPR000719">
    <property type="entry name" value="Prot_kinase_dom"/>
</dbReference>
<feature type="domain" description="Protein kinase" evidence="7">
    <location>
        <begin position="232"/>
        <end position="510"/>
    </location>
</feature>
<evidence type="ECO:0000313" key="8">
    <source>
        <dbReference type="EMBL" id="CAD9688221.1"/>
    </source>
</evidence>
<dbReference type="InterPro" id="IPR008271">
    <property type="entry name" value="Ser/Thr_kinase_AS"/>
</dbReference>
<keyword evidence="3" id="KW-0547">Nucleotide-binding</keyword>